<evidence type="ECO:0000313" key="1">
    <source>
        <dbReference type="EMBL" id="KAB2332112.1"/>
    </source>
</evidence>
<dbReference type="EMBL" id="WBOS01000010">
    <property type="protein sequence ID" value="KAB2332112.1"/>
    <property type="molecule type" value="Genomic_DNA"/>
</dbReference>
<name>A0A6L3V6T4_9BACI</name>
<comment type="caution">
    <text evidence="1">The sequence shown here is derived from an EMBL/GenBank/DDBJ whole genome shotgun (WGS) entry which is preliminary data.</text>
</comment>
<protein>
    <submittedName>
        <fullName evidence="1">Uncharacterized protein</fullName>
    </submittedName>
</protein>
<dbReference type="Proteomes" id="UP000481030">
    <property type="component" value="Unassembled WGS sequence"/>
</dbReference>
<organism evidence="1 2">
    <name type="scientific">Cytobacillus depressus</name>
    <dbReference type="NCBI Taxonomy" id="1602942"/>
    <lineage>
        <taxon>Bacteria</taxon>
        <taxon>Bacillati</taxon>
        <taxon>Bacillota</taxon>
        <taxon>Bacilli</taxon>
        <taxon>Bacillales</taxon>
        <taxon>Bacillaceae</taxon>
        <taxon>Cytobacillus</taxon>
    </lineage>
</organism>
<keyword evidence="2" id="KW-1185">Reference proteome</keyword>
<dbReference type="AlphaFoldDB" id="A0A6L3V6T4"/>
<accession>A0A6L3V6T4</accession>
<proteinExistence type="predicted"/>
<sequence>MLAAFAETGYQIELLITVLGMGDIAVKKLLLNPLHKNTPSLLVHPNNEGVFYNKSIGLSEIPF</sequence>
<evidence type="ECO:0000313" key="2">
    <source>
        <dbReference type="Proteomes" id="UP000481030"/>
    </source>
</evidence>
<reference evidence="1 2" key="1">
    <citation type="journal article" date="2016" name="Antonie Van Leeuwenhoek">
        <title>Bacillus depressus sp. nov., isolated from soil of a sunflower field.</title>
        <authorList>
            <person name="Wei X."/>
            <person name="Xin D."/>
            <person name="Xin Y."/>
            <person name="Zhang H."/>
            <person name="Wang T."/>
            <person name="Zhang J."/>
        </authorList>
    </citation>
    <scope>NUCLEOTIDE SEQUENCE [LARGE SCALE GENOMIC DNA]</scope>
    <source>
        <strain evidence="1 2">BZ1</strain>
    </source>
</reference>
<gene>
    <name evidence="1" type="ORF">F7731_17640</name>
</gene>